<dbReference type="PANTHER" id="PTHR46910">
    <property type="entry name" value="TRANSCRIPTION FACTOR PDR1"/>
    <property type="match status" value="1"/>
</dbReference>
<dbReference type="InterPro" id="IPR007219">
    <property type="entry name" value="XnlR_reg_dom"/>
</dbReference>
<feature type="domain" description="Xylanolytic transcriptional activator regulatory" evidence="3">
    <location>
        <begin position="232"/>
        <end position="306"/>
    </location>
</feature>
<evidence type="ECO:0000256" key="1">
    <source>
        <dbReference type="ARBA" id="ARBA00023242"/>
    </source>
</evidence>
<name>A0AA38Y2Y6_9EURO</name>
<feature type="compositionally biased region" description="Basic and acidic residues" evidence="2">
    <location>
        <begin position="357"/>
        <end position="374"/>
    </location>
</feature>
<feature type="region of interest" description="Disordered" evidence="2">
    <location>
        <begin position="48"/>
        <end position="75"/>
    </location>
</feature>
<dbReference type="CDD" id="cd12148">
    <property type="entry name" value="fungal_TF_MHR"/>
    <property type="match status" value="1"/>
</dbReference>
<dbReference type="GO" id="GO:0003700">
    <property type="term" value="F:DNA-binding transcription factor activity"/>
    <property type="evidence" value="ECO:0007669"/>
    <property type="project" value="InterPro"/>
</dbReference>
<evidence type="ECO:0000313" key="5">
    <source>
        <dbReference type="Proteomes" id="UP001172681"/>
    </source>
</evidence>
<dbReference type="InterPro" id="IPR050987">
    <property type="entry name" value="AtrR-like"/>
</dbReference>
<proteinExistence type="predicted"/>
<dbReference type="GO" id="GO:0008270">
    <property type="term" value="F:zinc ion binding"/>
    <property type="evidence" value="ECO:0007669"/>
    <property type="project" value="InterPro"/>
</dbReference>
<keyword evidence="1" id="KW-0539">Nucleus</keyword>
<feature type="region of interest" description="Disordered" evidence="2">
    <location>
        <begin position="593"/>
        <end position="656"/>
    </location>
</feature>
<reference evidence="4" key="1">
    <citation type="submission" date="2022-10" db="EMBL/GenBank/DDBJ databases">
        <title>Culturing micro-colonial fungi from biological soil crusts in the Mojave desert and describing Neophaeococcomyces mojavensis, and introducing the new genera and species Taxawa tesnikishii.</title>
        <authorList>
            <person name="Kurbessoian T."/>
            <person name="Stajich J.E."/>
        </authorList>
    </citation>
    <scope>NUCLEOTIDE SEQUENCE</scope>
    <source>
        <strain evidence="4">TK_35</strain>
    </source>
</reference>
<evidence type="ECO:0000259" key="3">
    <source>
        <dbReference type="SMART" id="SM00906"/>
    </source>
</evidence>
<sequence length="743" mass="82492">MPSKSIAPIEIGSFTASSPQKTEFIGSASGVFFVNTVFRAFAQSASSSNDAESQTLHHDPGSVDSRLVDPETPLQTEDENVAMKIHLERENTEAPARSYGIKGHRLGVAPSQQTAKELLMLYLRNWHPLFPFLHGPTLLESISALYEIDEPRSSTKDSLRARLCKAIICQCVFNIADLDNRGQYLPSESRIESSSKLLSLLGYVANNHDIQTIQALLAAQLYLVSTMALRTASTVGGTLARIMYHAGLHRCPYRYPQLDPQECDLRKRVFWSAYVLDRYLSQALGHPLGFQDSDLDVCIPGTAELHQPVKSNQQKMPSGGHAEENEVLAHLPREQSAGPANATDVTSSARATTRTAEPARFHGPREHAGDEERNTSSEILASYVLYCRLTGQALELFHKSLQNRKIQSEDMVELQSEVHSWWNGLPASLQDEYTGGKMELSSTFTFFFITLYNQLLLLINRPFLSLSPRTLEFRSSLQTCVTASRQIITTLRHQAERNLSVSWPGMLSVSWMAGLVLSFACTLRLYPFNKAQREIEDCIEQIAAMDRRWNNARHCAEALRSMLATLKQQYTDGVLGRSQGGLTAKFFAKPPTTTKDNMSVVDENSPSDAAAHSRKRKRADFQGDDLEYPSGGRQGDANAPSTQRADQTHDFNPDLGGWPVFDDGVSLTNLEYMAPQFTAGTPTLANFENPELFRLPILDDLYVNPGAFGNIGWEAMANGTGYVNDLGASSSQRHQQRGDYEMP</sequence>
<feature type="region of interest" description="Disordered" evidence="2">
    <location>
        <begin position="332"/>
        <end position="374"/>
    </location>
</feature>
<feature type="compositionally biased region" description="Low complexity" evidence="2">
    <location>
        <begin position="342"/>
        <end position="356"/>
    </location>
</feature>
<comment type="caution">
    <text evidence="4">The sequence shown here is derived from an EMBL/GenBank/DDBJ whole genome shotgun (WGS) entry which is preliminary data.</text>
</comment>
<protein>
    <recommendedName>
        <fullName evidence="3">Xylanolytic transcriptional activator regulatory domain-containing protein</fullName>
    </recommendedName>
</protein>
<gene>
    <name evidence="4" type="ORF">H2204_006852</name>
</gene>
<organism evidence="4 5">
    <name type="scientific">Knufia peltigerae</name>
    <dbReference type="NCBI Taxonomy" id="1002370"/>
    <lineage>
        <taxon>Eukaryota</taxon>
        <taxon>Fungi</taxon>
        <taxon>Dikarya</taxon>
        <taxon>Ascomycota</taxon>
        <taxon>Pezizomycotina</taxon>
        <taxon>Eurotiomycetes</taxon>
        <taxon>Chaetothyriomycetidae</taxon>
        <taxon>Chaetothyriales</taxon>
        <taxon>Trichomeriaceae</taxon>
        <taxon>Knufia</taxon>
    </lineage>
</organism>
<dbReference type="Pfam" id="PF04082">
    <property type="entry name" value="Fungal_trans"/>
    <property type="match status" value="1"/>
</dbReference>
<dbReference type="GO" id="GO:0003677">
    <property type="term" value="F:DNA binding"/>
    <property type="evidence" value="ECO:0007669"/>
    <property type="project" value="InterPro"/>
</dbReference>
<evidence type="ECO:0000313" key="4">
    <source>
        <dbReference type="EMBL" id="KAJ9633646.1"/>
    </source>
</evidence>
<dbReference type="SMART" id="SM00906">
    <property type="entry name" value="Fungal_trans"/>
    <property type="match status" value="1"/>
</dbReference>
<dbReference type="GO" id="GO:0006351">
    <property type="term" value="P:DNA-templated transcription"/>
    <property type="evidence" value="ECO:0007669"/>
    <property type="project" value="InterPro"/>
</dbReference>
<dbReference type="PANTHER" id="PTHR46910:SF9">
    <property type="entry name" value="MISCELLANEOUS ZN(II)2CYS6 TRANSCRIPTION FACTOR (EUROFUNG)"/>
    <property type="match status" value="1"/>
</dbReference>
<feature type="compositionally biased region" description="Basic and acidic residues" evidence="2">
    <location>
        <begin position="55"/>
        <end position="69"/>
    </location>
</feature>
<accession>A0AA38Y2Y6</accession>
<dbReference type="AlphaFoldDB" id="A0AA38Y2Y6"/>
<feature type="compositionally biased region" description="Polar residues" evidence="2">
    <location>
        <begin position="593"/>
        <end position="607"/>
    </location>
</feature>
<evidence type="ECO:0000256" key="2">
    <source>
        <dbReference type="SAM" id="MobiDB-lite"/>
    </source>
</evidence>
<dbReference type="Proteomes" id="UP001172681">
    <property type="component" value="Unassembled WGS sequence"/>
</dbReference>
<dbReference type="EMBL" id="JAPDRN010000044">
    <property type="protein sequence ID" value="KAJ9633646.1"/>
    <property type="molecule type" value="Genomic_DNA"/>
</dbReference>
<keyword evidence="5" id="KW-1185">Reference proteome</keyword>